<dbReference type="InterPro" id="IPR001424">
    <property type="entry name" value="SOD_Cu_Zn_dom"/>
</dbReference>
<dbReference type="Gene3D" id="2.60.40.200">
    <property type="entry name" value="Superoxide dismutase, copper/zinc binding domain"/>
    <property type="match status" value="1"/>
</dbReference>
<dbReference type="PROSITE" id="PS00087">
    <property type="entry name" value="SOD_CU_ZN_1"/>
    <property type="match status" value="1"/>
</dbReference>
<evidence type="ECO:0000256" key="8">
    <source>
        <dbReference type="ARBA" id="ARBA00023002"/>
    </source>
</evidence>
<keyword evidence="5" id="KW-0479">Metal-binding</keyword>
<dbReference type="InterPro" id="IPR036423">
    <property type="entry name" value="SOD-like_Cu/Zn_dom_sf"/>
</dbReference>
<dbReference type="PROSITE" id="PS50102">
    <property type="entry name" value="RRM"/>
    <property type="match status" value="1"/>
</dbReference>
<dbReference type="PRINTS" id="PR00068">
    <property type="entry name" value="CUZNDISMTASE"/>
</dbReference>
<dbReference type="EC" id="1.15.1.1" evidence="4"/>
<gene>
    <name evidence="16" type="ORF">JXQ802_LOCUS38568</name>
    <name evidence="15" type="ORF">PYM288_LOCUS24709</name>
</gene>
<dbReference type="InterPro" id="IPR024134">
    <property type="entry name" value="SOD_Cu/Zn_/chaperone"/>
</dbReference>
<evidence type="ECO:0000256" key="1">
    <source>
        <dbReference type="ARBA" id="ARBA00001935"/>
    </source>
</evidence>
<dbReference type="Pfam" id="PF00080">
    <property type="entry name" value="Sod_Cu"/>
    <property type="match status" value="1"/>
</dbReference>
<evidence type="ECO:0000256" key="9">
    <source>
        <dbReference type="ARBA" id="ARBA00023008"/>
    </source>
</evidence>
<dbReference type="EMBL" id="CAJNOH010001270">
    <property type="protein sequence ID" value="CAF1197839.1"/>
    <property type="molecule type" value="Genomic_DNA"/>
</dbReference>
<evidence type="ECO:0000313" key="18">
    <source>
        <dbReference type="Proteomes" id="UP000663870"/>
    </source>
</evidence>
<dbReference type="GO" id="GO:0003723">
    <property type="term" value="F:RNA binding"/>
    <property type="evidence" value="ECO:0007669"/>
    <property type="project" value="UniProtKB-UniRule"/>
</dbReference>
<evidence type="ECO:0000256" key="3">
    <source>
        <dbReference type="ARBA" id="ARBA00010457"/>
    </source>
</evidence>
<dbReference type="FunFam" id="2.60.40.200:FF:000013">
    <property type="entry name" value="Superoxide dismutase [Cu-Zn]"/>
    <property type="match status" value="1"/>
</dbReference>
<organism evidence="15 17">
    <name type="scientific">Rotaria sordida</name>
    <dbReference type="NCBI Taxonomy" id="392033"/>
    <lineage>
        <taxon>Eukaryota</taxon>
        <taxon>Metazoa</taxon>
        <taxon>Spiralia</taxon>
        <taxon>Gnathifera</taxon>
        <taxon>Rotifera</taxon>
        <taxon>Eurotatoria</taxon>
        <taxon>Bdelloidea</taxon>
        <taxon>Philodinida</taxon>
        <taxon>Philodinidae</taxon>
        <taxon>Rotaria</taxon>
    </lineage>
</organism>
<keyword evidence="12" id="KW-0694">RNA-binding</keyword>
<evidence type="ECO:0000313" key="15">
    <source>
        <dbReference type="EMBL" id="CAF1197839.1"/>
    </source>
</evidence>
<keyword evidence="9" id="KW-0186">Copper</keyword>
<keyword evidence="7" id="KW-0049">Antioxidant</keyword>
<feature type="domain" description="RRM" evidence="14">
    <location>
        <begin position="34"/>
        <end position="116"/>
    </location>
</feature>
<dbReference type="PROSITE" id="PS00332">
    <property type="entry name" value="SOD_CU_ZN_2"/>
    <property type="match status" value="1"/>
</dbReference>
<dbReference type="GO" id="GO:0004672">
    <property type="term" value="F:protein kinase activity"/>
    <property type="evidence" value="ECO:0007669"/>
    <property type="project" value="InterPro"/>
</dbReference>
<dbReference type="InterPro" id="IPR018152">
    <property type="entry name" value="SOD_Cu/Zn_BS"/>
</dbReference>
<keyword evidence="6" id="KW-0862">Zinc</keyword>
<evidence type="ECO:0000256" key="11">
    <source>
        <dbReference type="ARBA" id="ARBA00049204"/>
    </source>
</evidence>
<dbReference type="AlphaFoldDB" id="A0A814W698"/>
<evidence type="ECO:0000256" key="5">
    <source>
        <dbReference type="ARBA" id="ARBA00022723"/>
    </source>
</evidence>
<dbReference type="EMBL" id="CAJNOL010002150">
    <property type="protein sequence ID" value="CAF1468104.1"/>
    <property type="molecule type" value="Genomic_DNA"/>
</dbReference>
<evidence type="ECO:0000259" key="13">
    <source>
        <dbReference type="PROSITE" id="PS50011"/>
    </source>
</evidence>
<evidence type="ECO:0000313" key="17">
    <source>
        <dbReference type="Proteomes" id="UP000663854"/>
    </source>
</evidence>
<evidence type="ECO:0000256" key="7">
    <source>
        <dbReference type="ARBA" id="ARBA00022862"/>
    </source>
</evidence>
<dbReference type="CDD" id="cd00305">
    <property type="entry name" value="Cu-Zn_Superoxide_Dismutase"/>
    <property type="match status" value="1"/>
</dbReference>
<evidence type="ECO:0000256" key="2">
    <source>
        <dbReference type="ARBA" id="ARBA00001947"/>
    </source>
</evidence>
<dbReference type="Proteomes" id="UP000663854">
    <property type="component" value="Unassembled WGS sequence"/>
</dbReference>
<dbReference type="SMART" id="SM00220">
    <property type="entry name" value="S_TKc"/>
    <property type="match status" value="1"/>
</dbReference>
<comment type="catalytic activity">
    <reaction evidence="11">
        <text>2 superoxide + 2 H(+) = H2O2 + O2</text>
        <dbReference type="Rhea" id="RHEA:20696"/>
        <dbReference type="ChEBI" id="CHEBI:15378"/>
        <dbReference type="ChEBI" id="CHEBI:15379"/>
        <dbReference type="ChEBI" id="CHEBI:16240"/>
        <dbReference type="ChEBI" id="CHEBI:18421"/>
        <dbReference type="EC" id="1.15.1.1"/>
    </reaction>
</comment>
<dbReference type="InterPro" id="IPR000719">
    <property type="entry name" value="Prot_kinase_dom"/>
</dbReference>
<dbReference type="SUPFAM" id="SSF56112">
    <property type="entry name" value="Protein kinase-like (PK-like)"/>
    <property type="match status" value="1"/>
</dbReference>
<evidence type="ECO:0000259" key="14">
    <source>
        <dbReference type="PROSITE" id="PS50102"/>
    </source>
</evidence>
<dbReference type="Proteomes" id="UP000663870">
    <property type="component" value="Unassembled WGS sequence"/>
</dbReference>
<keyword evidence="10" id="KW-1015">Disulfide bond</keyword>
<dbReference type="Pfam" id="PF00069">
    <property type="entry name" value="Pkinase"/>
    <property type="match status" value="1"/>
</dbReference>
<evidence type="ECO:0000256" key="6">
    <source>
        <dbReference type="ARBA" id="ARBA00022833"/>
    </source>
</evidence>
<dbReference type="PANTHER" id="PTHR10003">
    <property type="entry name" value="SUPEROXIDE DISMUTASE CU-ZN -RELATED"/>
    <property type="match status" value="1"/>
</dbReference>
<evidence type="ECO:0000256" key="4">
    <source>
        <dbReference type="ARBA" id="ARBA00012682"/>
    </source>
</evidence>
<sequence length="957" mass="108603">MDNEQRQAYMIDGYPVTVQRWMRTGILFERTNRLMVFVKASSSSCVLDEKELHNYFETNYGPVKTFGWQLENVATIEFDDYDSVDRAIITSLTHTINGITVRLEKMRSFNVRQAYENTVAPNDIKFCVHVMNVPPHVSGEHLAFLFGSRVWDVLIRKSINADTDPFDAWILKLNTLADAQQLAASVKTIHGIDVQCNAEEEPLNEWTLCSGNRDGWCKHGSGCIYRHITCKYGDECMYDQCPFSHSTKRNIAPNPRYRSAGPINQQYRIRIDGLPSNMTVTELLTELKKQPLSLTNSIEAPEMPKGATTRHFYLVRQAAEKLARKRVYEWHDYPIRSNYTVKCQLEYDRAPIEQIPSNPSPDTNSYQQLSAIFAPLAPGTNEINGMPYTWIWTNRRLDNNMSEVYLVYPTKSTDDRLGAMKVYRNMSKLEEIRARRELLVLQALESDPSVVSVYQSNILDVERNADVPMWIITQVVSDLTFKDFINKHKSEITLRIALSLTRQLLDIIKRCHENHVLHRNLQPNNIMVQHNHIHVPIDEIKLILIDFGLSWTDSEEVRISEEDDSKIFDHVLKRGSIDDIHQTSDNTLSNFVQLLLSKNQLNSPTIDSTGICSILFWLLTDKWVDQMYDTNFSHHQSDFQQIIDKKIGDIQDKAKVYEQIIHTFERAFGSIERRNKHMNEEHLQSSQKIPLRLTGIEVDIGRSDRHRHHQSPRLDNVAPGSELLTRNIHVQSTGAAISGEYYQPQQPSNVTYLDQGQIVPPQMMTRPAFELQVHVQPRSSHSSLKARAMMASDDILAAGIASKRNFTGNPAIDAKQPIYGVINFEQMSHGVHITGRIDGLGQGTTHGFHIHEFGDVSSGCTTTGEHFNPFNRNHGGLNDTERHLGDLGNVTADANGVVHLNILVPMMSLYGEHSIVGRAIVMHAMSDDLGRGGNKESLKTGNSGARLACGIIGFTKP</sequence>
<protein>
    <recommendedName>
        <fullName evidence="4">superoxide dismutase</fullName>
        <ecNumber evidence="4">1.15.1.1</ecNumber>
    </recommendedName>
</protein>
<dbReference type="Gene3D" id="1.10.510.10">
    <property type="entry name" value="Transferase(Phosphotransferase) domain 1"/>
    <property type="match status" value="1"/>
</dbReference>
<keyword evidence="8" id="KW-0560">Oxidoreductase</keyword>
<dbReference type="SUPFAM" id="SSF49329">
    <property type="entry name" value="Cu,Zn superoxide dismutase-like"/>
    <property type="match status" value="1"/>
</dbReference>
<feature type="domain" description="Protein kinase" evidence="13">
    <location>
        <begin position="390"/>
        <end position="665"/>
    </location>
</feature>
<dbReference type="InterPro" id="IPR000504">
    <property type="entry name" value="RRM_dom"/>
</dbReference>
<comment type="caution">
    <text evidence="15">The sequence shown here is derived from an EMBL/GenBank/DDBJ whole genome shotgun (WGS) entry which is preliminary data.</text>
</comment>
<dbReference type="GO" id="GO:0005507">
    <property type="term" value="F:copper ion binding"/>
    <property type="evidence" value="ECO:0007669"/>
    <property type="project" value="InterPro"/>
</dbReference>
<dbReference type="InterPro" id="IPR035979">
    <property type="entry name" value="RBD_domain_sf"/>
</dbReference>
<proteinExistence type="inferred from homology"/>
<dbReference type="PROSITE" id="PS50011">
    <property type="entry name" value="PROTEIN_KINASE_DOM"/>
    <property type="match status" value="1"/>
</dbReference>
<dbReference type="SUPFAM" id="SSF54928">
    <property type="entry name" value="RNA-binding domain, RBD"/>
    <property type="match status" value="1"/>
</dbReference>
<accession>A0A814W698</accession>
<keyword evidence="18" id="KW-1185">Reference proteome</keyword>
<comment type="similarity">
    <text evidence="3">Belongs to the Cu-Zn superoxide dismutase family.</text>
</comment>
<comment type="cofactor">
    <cofactor evidence="2">
        <name>Zn(2+)</name>
        <dbReference type="ChEBI" id="CHEBI:29105"/>
    </cofactor>
</comment>
<evidence type="ECO:0000313" key="16">
    <source>
        <dbReference type="EMBL" id="CAF1468104.1"/>
    </source>
</evidence>
<dbReference type="InterPro" id="IPR011009">
    <property type="entry name" value="Kinase-like_dom_sf"/>
</dbReference>
<name>A0A814W698_9BILA</name>
<comment type="cofactor">
    <cofactor evidence="1">
        <name>Cu cation</name>
        <dbReference type="ChEBI" id="CHEBI:23378"/>
    </cofactor>
</comment>
<dbReference type="GO" id="GO:0004784">
    <property type="term" value="F:superoxide dismutase activity"/>
    <property type="evidence" value="ECO:0007669"/>
    <property type="project" value="UniProtKB-EC"/>
</dbReference>
<evidence type="ECO:0000256" key="10">
    <source>
        <dbReference type="ARBA" id="ARBA00023157"/>
    </source>
</evidence>
<evidence type="ECO:0000256" key="12">
    <source>
        <dbReference type="PROSITE-ProRule" id="PRU00176"/>
    </source>
</evidence>
<dbReference type="GO" id="GO:0005524">
    <property type="term" value="F:ATP binding"/>
    <property type="evidence" value="ECO:0007669"/>
    <property type="project" value="InterPro"/>
</dbReference>
<reference evidence="15" key="1">
    <citation type="submission" date="2021-02" db="EMBL/GenBank/DDBJ databases">
        <authorList>
            <person name="Nowell W R."/>
        </authorList>
    </citation>
    <scope>NUCLEOTIDE SEQUENCE</scope>
</reference>